<dbReference type="PANTHER" id="PTHR43877:SF5">
    <property type="entry name" value="BLL8307 PROTEIN"/>
    <property type="match status" value="1"/>
</dbReference>
<sequence>MSNNRESFNLEKDDENYTSDLKGPEIAALLTEHLDDMRATSPPESVHALDLDGLRQPNIRFWTLWDGNNLAGCGALKWLDTEHAEIKSMRTAAPYKKQGIASKILQHLINDAKSAGVKRLSLETGSMNFFNPARLLYCKFGFEICGPFDGYQLDPNSVFMTKRI</sequence>
<keyword evidence="2" id="KW-0012">Acyltransferase</keyword>
<evidence type="ECO:0000259" key="3">
    <source>
        <dbReference type="PROSITE" id="PS51186"/>
    </source>
</evidence>
<dbReference type="Gene3D" id="3.40.630.30">
    <property type="match status" value="1"/>
</dbReference>
<dbReference type="InterPro" id="IPR050832">
    <property type="entry name" value="Bact_Acetyltransf"/>
</dbReference>
<dbReference type="PROSITE" id="PS51186">
    <property type="entry name" value="GNAT"/>
    <property type="match status" value="1"/>
</dbReference>
<keyword evidence="5" id="KW-1185">Reference proteome</keyword>
<organism evidence="4 5">
    <name type="scientific">Shewanella oncorhynchi</name>
    <dbReference type="NCBI Taxonomy" id="2726434"/>
    <lineage>
        <taxon>Bacteria</taxon>
        <taxon>Pseudomonadati</taxon>
        <taxon>Pseudomonadota</taxon>
        <taxon>Gammaproteobacteria</taxon>
        <taxon>Alteromonadales</taxon>
        <taxon>Shewanellaceae</taxon>
        <taxon>Shewanella</taxon>
    </lineage>
</organism>
<evidence type="ECO:0000313" key="5">
    <source>
        <dbReference type="Proteomes" id="UP000527352"/>
    </source>
</evidence>
<protein>
    <submittedName>
        <fullName evidence="4">GNAT family N-acetyltransferase</fullName>
    </submittedName>
</protein>
<dbReference type="Pfam" id="PF00583">
    <property type="entry name" value="Acetyltransf_1"/>
    <property type="match status" value="1"/>
</dbReference>
<dbReference type="PANTHER" id="PTHR43877">
    <property type="entry name" value="AMINOALKYLPHOSPHONATE N-ACETYLTRANSFERASE-RELATED-RELATED"/>
    <property type="match status" value="1"/>
</dbReference>
<dbReference type="Proteomes" id="UP000527352">
    <property type="component" value="Unassembled WGS sequence"/>
</dbReference>
<feature type="domain" description="N-acetyltransferase" evidence="3">
    <location>
        <begin position="24"/>
        <end position="164"/>
    </location>
</feature>
<keyword evidence="1" id="KW-0808">Transferase</keyword>
<proteinExistence type="predicted"/>
<dbReference type="InterPro" id="IPR000182">
    <property type="entry name" value="GNAT_dom"/>
</dbReference>
<accession>A0ABX1KQC8</accession>
<comment type="caution">
    <text evidence="4">The sequence shown here is derived from an EMBL/GenBank/DDBJ whole genome shotgun (WGS) entry which is preliminary data.</text>
</comment>
<dbReference type="SUPFAM" id="SSF55729">
    <property type="entry name" value="Acyl-CoA N-acyltransferases (Nat)"/>
    <property type="match status" value="1"/>
</dbReference>
<reference evidence="4 5" key="1">
    <citation type="submission" date="2020-04" db="EMBL/GenBank/DDBJ databases">
        <title>The first description of lens atrophy caused by putative novel Shewanella sp. that is a new emerging pathogen for cultured rainbow trout?</title>
        <authorList>
            <person name="Saticioglu I.B."/>
            <person name="Duman M."/>
            <person name="Altun S."/>
        </authorList>
    </citation>
    <scope>NUCLEOTIDE SEQUENCE [LARGE SCALE GENOMIC DNA]</scope>
    <source>
        <strain evidence="4 5">S-1</strain>
    </source>
</reference>
<evidence type="ECO:0000313" key="4">
    <source>
        <dbReference type="EMBL" id="NLQ24410.1"/>
    </source>
</evidence>
<dbReference type="EMBL" id="JABAEB010000010">
    <property type="protein sequence ID" value="NLQ24410.1"/>
    <property type="molecule type" value="Genomic_DNA"/>
</dbReference>
<evidence type="ECO:0000256" key="2">
    <source>
        <dbReference type="ARBA" id="ARBA00023315"/>
    </source>
</evidence>
<evidence type="ECO:0000256" key="1">
    <source>
        <dbReference type="ARBA" id="ARBA00022679"/>
    </source>
</evidence>
<gene>
    <name evidence="4" type="ORF">HGO26_16185</name>
</gene>
<name>A0ABX1KQC8_9GAMM</name>
<dbReference type="CDD" id="cd04301">
    <property type="entry name" value="NAT_SF"/>
    <property type="match status" value="1"/>
</dbReference>
<dbReference type="InterPro" id="IPR016181">
    <property type="entry name" value="Acyl_CoA_acyltransferase"/>
</dbReference>